<feature type="domain" description="TEX10-like TPR repeats" evidence="13">
    <location>
        <begin position="563"/>
        <end position="751"/>
    </location>
</feature>
<dbReference type="GO" id="GO:0005730">
    <property type="term" value="C:nucleolus"/>
    <property type="evidence" value="ECO:0007669"/>
    <property type="project" value="UniProtKB-SubCell"/>
</dbReference>
<evidence type="ECO:0000256" key="4">
    <source>
        <dbReference type="ARBA" id="ARBA00006427"/>
    </source>
</evidence>
<feature type="domain" description="Pre-rRNA-processing protein Ipi1 N-terminal" evidence="12">
    <location>
        <begin position="148"/>
        <end position="251"/>
    </location>
</feature>
<evidence type="ECO:0000256" key="10">
    <source>
        <dbReference type="ARBA" id="ARBA00072784"/>
    </source>
</evidence>
<evidence type="ECO:0000256" key="8">
    <source>
        <dbReference type="ARBA" id="ARBA00058500"/>
    </source>
</evidence>
<accession>A0A7J8IUS0</accession>
<comment type="subunit">
    <text evidence="9">Component of some MLL1/MLL complex, at least composed of the core components KMT2A/MLL1, ASH2L, HCFC1/HCF1, WDR5 and RBBP5, as well as the facultative components BACC1, CHD8, E2F6, HSP70, INO80C, KANSL1, LAS1L, MAX, MCRS1, MGA, KAT8/MOF, PELP1, PHF20, PRP31, RING2, RUVB1/TIP49A, RUVB2/TIP49B, SENP3, TAF1, TAF4, TAF6, TAF7, TAF9 and TEX10. Component of the 5FMC complex, at least composed of PELP1, LAS1L, TEX10, WDR18 and SENP3; the complex interacts with methylated CHTOP and ZNF148. Component of the PELP1 complex, composed of at least PELP1, TEX10 and WDR18. The complex interacts with pre-60S ribosome particles.</text>
</comment>
<dbReference type="AlphaFoldDB" id="A0A7J8IUS0"/>
<comment type="subcellular location">
    <subcellularLocation>
        <location evidence="1">Cytoplasm</location>
    </subcellularLocation>
    <subcellularLocation>
        <location evidence="2">Nucleus</location>
        <location evidence="2">Nucleolus</location>
    </subcellularLocation>
    <subcellularLocation>
        <location evidence="3">Nucleus</location>
        <location evidence="3">Nucleoplasm</location>
    </subcellularLocation>
</comment>
<dbReference type="FunFam" id="1.25.10.10:FF:000498">
    <property type="entry name" value="testis-expressed sequence 10 protein"/>
    <property type="match status" value="1"/>
</dbReference>
<dbReference type="InterPro" id="IPR021133">
    <property type="entry name" value="HEAT_type_2"/>
</dbReference>
<evidence type="ECO:0000256" key="11">
    <source>
        <dbReference type="PROSITE-ProRule" id="PRU00103"/>
    </source>
</evidence>
<dbReference type="Pfam" id="PF12333">
    <property type="entry name" value="Ipi1_N"/>
    <property type="match status" value="1"/>
</dbReference>
<keyword evidence="6" id="KW-0597">Phosphoprotein</keyword>
<organism evidence="14 15">
    <name type="scientific">Rousettus aegyptiacus</name>
    <name type="common">Egyptian fruit bat</name>
    <name type="synonym">Pteropus aegyptiacus</name>
    <dbReference type="NCBI Taxonomy" id="9407"/>
    <lineage>
        <taxon>Eukaryota</taxon>
        <taxon>Metazoa</taxon>
        <taxon>Chordata</taxon>
        <taxon>Craniata</taxon>
        <taxon>Vertebrata</taxon>
        <taxon>Euteleostomi</taxon>
        <taxon>Mammalia</taxon>
        <taxon>Eutheria</taxon>
        <taxon>Laurasiatheria</taxon>
        <taxon>Chiroptera</taxon>
        <taxon>Yinpterochiroptera</taxon>
        <taxon>Pteropodoidea</taxon>
        <taxon>Pteropodidae</taxon>
        <taxon>Rousettinae</taxon>
        <taxon>Rousettus</taxon>
    </lineage>
</organism>
<dbReference type="InterPro" id="IPR057949">
    <property type="entry name" value="TPR_TEX10"/>
</dbReference>
<feature type="domain" description="TEX10-like TPR repeats" evidence="13">
    <location>
        <begin position="752"/>
        <end position="904"/>
    </location>
</feature>
<evidence type="ECO:0000313" key="15">
    <source>
        <dbReference type="Proteomes" id="UP000593571"/>
    </source>
</evidence>
<comment type="caution">
    <text evidence="14">The sequence shown here is derived from an EMBL/GenBank/DDBJ whole genome shotgun (WGS) entry which is preliminary data.</text>
</comment>
<sequence>MSSRFLVGPLAIQHSRMTKKRKRQDDFQKVKLKVGKKKPKLENATITNFKTKTIHLPEQLKEDGTLPTNNRKLNIKDLLSQMHHYNAGVKQSALLGLKDLLSQYPLIIDAHLSNILSEVTAVFTDKDANVRLAAVQLLQFLAPQIRAEQISPFFPLVSAHLSSAMTHITEGIQEDSLKVLDILLEQYPDLITGRSSILLKNFVELISHQQLSKGLVNRDRSQSWILSVNPNRRLTSQQWRLKVLVRLSKFLQALADGSSRLRESEGLQEQKENNHATSKSIFINWKEHANDQQHIQVYENGGSQPNVSSQFRLRYLVGGLGNVDEGLSSTENLKGFIEIIIPLLIECWIEAVPPQLAASVGNGIEREPLQVMQQVLNIISLLWKLSKQHDETHKLESWLRKNYLIDFRHHFMSHFPYSLKEITKHRRKETNKSFKHCTILSNNVDHLLLNLTLSDIMVSLANASTLQKDSNWIEMIRKFVTETLEDGSRLNSKQLNRLLGVSWRLMQIQPNREVTESLIRAVYALYQQRGLLLPVRTLLLKFFSKIYQQEELRSYRVRYRSKVLSRWLAGLPLQLAHLGSRNPELSAQLIDIIHTAAARAHKELLKSLQATALRIYDPQEGTVVVLPVESQQCLVQLVYFLPSLPADLLSRLSRCCVMGRLSSSLAAMLVGILHMRSSFSGWKYSVKDWLMSDVDYFSFLFSTLTGFSKEELTWLQSLRGVPHVIQTQLSPVLLYLTDLDQFLHHWDVTEVGLTVIPDSTAGCILGVICKLLDHTCVLSETLLPFLASCCYSLLYFLLTLEKEEPEHLSKRDKLWGVCVSTLALLPRVLRLMLQSLRVNRAGPEELPVVGQLLRLLLQHAPLRTHMLTNAILVQQIIKNITTLKSGGVQEQWLTDLHYCFNVYVTGHPQGPSTLNTVY</sequence>
<evidence type="ECO:0000259" key="13">
    <source>
        <dbReference type="Pfam" id="PF25781"/>
    </source>
</evidence>
<keyword evidence="7" id="KW-0539">Nucleus</keyword>
<dbReference type="InterPro" id="IPR024679">
    <property type="entry name" value="Ipi1_N"/>
</dbReference>
<evidence type="ECO:0000256" key="6">
    <source>
        <dbReference type="ARBA" id="ARBA00022553"/>
    </source>
</evidence>
<dbReference type="PANTHER" id="PTHR16056">
    <property type="entry name" value="REGULATOR OF MICROTUBULE DYNAMICS PROTEIN"/>
    <property type="match status" value="1"/>
</dbReference>
<dbReference type="PANTHER" id="PTHR16056:SF2">
    <property type="entry name" value="TESTIS-EXPRESSED PROTEIN 10"/>
    <property type="match status" value="1"/>
</dbReference>
<comment type="function">
    <text evidence="8">Functions as a component of the Five Friends of Methylated CHTOP (5FMC) complex; the 5FMC complex is recruited to ZNF148 by methylated CHTOP, leading to desumoylation of ZNF148 and subsequent transactivation of ZNF148 target genes. Component of the PELP1 complex involved in the nucleolar steps of 28S rRNA maturation and the subsequent nucleoplasmic transit of the pre-60S ribosomal subunit.</text>
</comment>
<evidence type="ECO:0000256" key="7">
    <source>
        <dbReference type="ARBA" id="ARBA00023242"/>
    </source>
</evidence>
<dbReference type="InterPro" id="IPR011989">
    <property type="entry name" value="ARM-like"/>
</dbReference>
<evidence type="ECO:0000259" key="12">
    <source>
        <dbReference type="Pfam" id="PF12333"/>
    </source>
</evidence>
<dbReference type="GO" id="GO:0071339">
    <property type="term" value="C:MLL1 complex"/>
    <property type="evidence" value="ECO:0007669"/>
    <property type="project" value="TreeGrafter"/>
</dbReference>
<evidence type="ECO:0000256" key="5">
    <source>
        <dbReference type="ARBA" id="ARBA00022490"/>
    </source>
</evidence>
<dbReference type="InterPro" id="IPR016024">
    <property type="entry name" value="ARM-type_fold"/>
</dbReference>
<protein>
    <recommendedName>
        <fullName evidence="10">Testis-expressed protein 10</fullName>
    </recommendedName>
</protein>
<dbReference type="EMBL" id="JACASE010000003">
    <property type="protein sequence ID" value="KAF6487839.1"/>
    <property type="molecule type" value="Genomic_DNA"/>
</dbReference>
<dbReference type="Pfam" id="PF25781">
    <property type="entry name" value="TPR_TEX10"/>
    <property type="match status" value="2"/>
</dbReference>
<dbReference type="SUPFAM" id="SSF48371">
    <property type="entry name" value="ARM repeat"/>
    <property type="match status" value="1"/>
</dbReference>
<reference evidence="14 15" key="1">
    <citation type="journal article" date="2020" name="Nature">
        <title>Six reference-quality genomes reveal evolution of bat adaptations.</title>
        <authorList>
            <person name="Jebb D."/>
            <person name="Huang Z."/>
            <person name="Pippel M."/>
            <person name="Hughes G.M."/>
            <person name="Lavrichenko K."/>
            <person name="Devanna P."/>
            <person name="Winkler S."/>
            <person name="Jermiin L.S."/>
            <person name="Skirmuntt E.C."/>
            <person name="Katzourakis A."/>
            <person name="Burkitt-Gray L."/>
            <person name="Ray D.A."/>
            <person name="Sullivan K.A.M."/>
            <person name="Roscito J.G."/>
            <person name="Kirilenko B.M."/>
            <person name="Davalos L.M."/>
            <person name="Corthals A.P."/>
            <person name="Power M.L."/>
            <person name="Jones G."/>
            <person name="Ransome R.D."/>
            <person name="Dechmann D.K.N."/>
            <person name="Locatelli A.G."/>
            <person name="Puechmaille S.J."/>
            <person name="Fedrigo O."/>
            <person name="Jarvis E.D."/>
            <person name="Hiller M."/>
            <person name="Vernes S.C."/>
            <person name="Myers E.W."/>
            <person name="Teeling E.C."/>
        </authorList>
    </citation>
    <scope>NUCLEOTIDE SEQUENCE [LARGE SCALE GENOMIC DNA]</scope>
    <source>
        <strain evidence="14">MRouAeg1</strain>
        <tissue evidence="14">Muscle</tissue>
    </source>
</reference>
<comment type="similarity">
    <text evidence="4">Belongs to the IPI1/TEX10 family.</text>
</comment>
<gene>
    <name evidence="14" type="ORF">HJG63_019087</name>
</gene>
<dbReference type="Proteomes" id="UP000593571">
    <property type="component" value="Unassembled WGS sequence"/>
</dbReference>
<proteinExistence type="inferred from homology"/>
<evidence type="ECO:0000256" key="9">
    <source>
        <dbReference type="ARBA" id="ARBA00062621"/>
    </source>
</evidence>
<dbReference type="PROSITE" id="PS50077">
    <property type="entry name" value="HEAT_REPEAT"/>
    <property type="match status" value="1"/>
</dbReference>
<dbReference type="Gene3D" id="1.25.10.10">
    <property type="entry name" value="Leucine-rich Repeat Variant"/>
    <property type="match status" value="1"/>
</dbReference>
<evidence type="ECO:0000313" key="14">
    <source>
        <dbReference type="EMBL" id="KAF6487839.1"/>
    </source>
</evidence>
<evidence type="ECO:0000256" key="1">
    <source>
        <dbReference type="ARBA" id="ARBA00004496"/>
    </source>
</evidence>
<dbReference type="GO" id="GO:0005737">
    <property type="term" value="C:cytoplasm"/>
    <property type="evidence" value="ECO:0007669"/>
    <property type="project" value="UniProtKB-SubCell"/>
</dbReference>
<evidence type="ECO:0000256" key="2">
    <source>
        <dbReference type="ARBA" id="ARBA00004604"/>
    </source>
</evidence>
<name>A0A7J8IUS0_ROUAE</name>
<evidence type="ECO:0000256" key="3">
    <source>
        <dbReference type="ARBA" id="ARBA00004642"/>
    </source>
</evidence>
<feature type="repeat" description="HEAT" evidence="11">
    <location>
        <begin position="115"/>
        <end position="153"/>
    </location>
</feature>
<keyword evidence="5" id="KW-0963">Cytoplasm</keyword>
<keyword evidence="15" id="KW-1185">Reference proteome</keyword>